<evidence type="ECO:0000313" key="2">
    <source>
        <dbReference type="Proteomes" id="UP000316855"/>
    </source>
</evidence>
<dbReference type="EMBL" id="CP036343">
    <property type="protein sequence ID" value="QDT90455.1"/>
    <property type="molecule type" value="Genomic_DNA"/>
</dbReference>
<keyword evidence="2" id="KW-1185">Reference proteome</keyword>
<organism evidence="1 2">
    <name type="scientific">Gimesia algae</name>
    <dbReference type="NCBI Taxonomy" id="2527971"/>
    <lineage>
        <taxon>Bacteria</taxon>
        <taxon>Pseudomonadati</taxon>
        <taxon>Planctomycetota</taxon>
        <taxon>Planctomycetia</taxon>
        <taxon>Planctomycetales</taxon>
        <taxon>Planctomycetaceae</taxon>
        <taxon>Gimesia</taxon>
    </lineage>
</organism>
<name>A0A517VBT4_9PLAN</name>
<dbReference type="Proteomes" id="UP000316855">
    <property type="component" value="Chromosome"/>
</dbReference>
<dbReference type="AlphaFoldDB" id="A0A517VBT4"/>
<dbReference type="RefSeq" id="WP_145226411.1">
    <property type="nucleotide sequence ID" value="NZ_CP036343.1"/>
</dbReference>
<sequence>MTFTNSPRLIKGGIVLVDPQTLSPIRNGSVPGGIIALQYNPDSISRTLQATAVGGDGQDRSEAMRLKGPPVETIKLEAEIDATDQLDKNNSVVIQHGIQPQLAVLEMLVYPSSRQIEATRQKAASGILEILPMQAPLPLFIWSKARIIPVRVTDFSVTEEAFDIELNPIRATVSLGLRVLNMNDLGSDHPGSDLFSRYHREKESLAKMNTNFNYGTLGIGGIR</sequence>
<reference evidence="1 2" key="1">
    <citation type="submission" date="2019-02" db="EMBL/GenBank/DDBJ databases">
        <title>Deep-cultivation of Planctomycetes and their phenomic and genomic characterization uncovers novel biology.</title>
        <authorList>
            <person name="Wiegand S."/>
            <person name="Jogler M."/>
            <person name="Boedeker C."/>
            <person name="Pinto D."/>
            <person name="Vollmers J."/>
            <person name="Rivas-Marin E."/>
            <person name="Kohn T."/>
            <person name="Peeters S.H."/>
            <person name="Heuer A."/>
            <person name="Rast P."/>
            <person name="Oberbeckmann S."/>
            <person name="Bunk B."/>
            <person name="Jeske O."/>
            <person name="Meyerdierks A."/>
            <person name="Storesund J.E."/>
            <person name="Kallscheuer N."/>
            <person name="Luecker S."/>
            <person name="Lage O.M."/>
            <person name="Pohl T."/>
            <person name="Merkel B.J."/>
            <person name="Hornburger P."/>
            <person name="Mueller R.-W."/>
            <person name="Bruemmer F."/>
            <person name="Labrenz M."/>
            <person name="Spormann A.M."/>
            <person name="Op den Camp H."/>
            <person name="Overmann J."/>
            <person name="Amann R."/>
            <person name="Jetten M.S.M."/>
            <person name="Mascher T."/>
            <person name="Medema M.H."/>
            <person name="Devos D.P."/>
            <person name="Kaster A.-K."/>
            <person name="Ovreas L."/>
            <person name="Rohde M."/>
            <person name="Galperin M.Y."/>
            <person name="Jogler C."/>
        </authorList>
    </citation>
    <scope>NUCLEOTIDE SEQUENCE [LARGE SCALE GENOMIC DNA]</scope>
    <source>
        <strain evidence="1 2">Pan161</strain>
    </source>
</reference>
<evidence type="ECO:0000313" key="1">
    <source>
        <dbReference type="EMBL" id="QDT90455.1"/>
    </source>
</evidence>
<protein>
    <submittedName>
        <fullName evidence="1">Uncharacterized protein</fullName>
    </submittedName>
</protein>
<gene>
    <name evidence="1" type="ORF">Pan161_21070</name>
</gene>
<proteinExistence type="predicted"/>
<dbReference type="KEGG" id="gax:Pan161_21070"/>
<accession>A0A517VBT4</accession>
<dbReference type="OrthoDB" id="661223at2"/>